<dbReference type="InterPro" id="IPR038898">
    <property type="entry name" value="BROX"/>
</dbReference>
<evidence type="ECO:0000256" key="2">
    <source>
        <dbReference type="SAM" id="MobiDB-lite"/>
    </source>
</evidence>
<dbReference type="InterPro" id="IPR038499">
    <property type="entry name" value="BRO1_sf"/>
</dbReference>
<accession>A0A7S3DMC0</accession>
<comment type="similarity">
    <text evidence="1">Belongs to the BROX family.</text>
</comment>
<feature type="region of interest" description="Disordered" evidence="2">
    <location>
        <begin position="434"/>
        <end position="482"/>
    </location>
</feature>
<proteinExistence type="inferred from homology"/>
<feature type="compositionally biased region" description="Basic and acidic residues" evidence="2">
    <location>
        <begin position="463"/>
        <end position="475"/>
    </location>
</feature>
<dbReference type="AlphaFoldDB" id="A0A7S3DMC0"/>
<dbReference type="PANTHER" id="PTHR23032:SF13">
    <property type="entry name" value="BRO1 DOMAIN-CONTAINING PROTEIN BROX"/>
    <property type="match status" value="1"/>
</dbReference>
<evidence type="ECO:0000256" key="1">
    <source>
        <dbReference type="ARBA" id="ARBA00008901"/>
    </source>
</evidence>
<feature type="domain" description="BRO1" evidence="3">
    <location>
        <begin position="9"/>
        <end position="405"/>
    </location>
</feature>
<dbReference type="PANTHER" id="PTHR23032">
    <property type="entry name" value="BRO1 DOMAIN-CONTAINING PROTEIN BROX"/>
    <property type="match status" value="1"/>
</dbReference>
<feature type="compositionally biased region" description="Basic residues" evidence="2">
    <location>
        <begin position="438"/>
        <end position="448"/>
    </location>
</feature>
<protein>
    <recommendedName>
        <fullName evidence="3">BRO1 domain-containing protein</fullName>
    </recommendedName>
</protein>
<reference evidence="4" key="1">
    <citation type="submission" date="2021-01" db="EMBL/GenBank/DDBJ databases">
        <authorList>
            <person name="Corre E."/>
            <person name="Pelletier E."/>
            <person name="Niang G."/>
            <person name="Scheremetjew M."/>
            <person name="Finn R."/>
            <person name="Kale V."/>
            <person name="Holt S."/>
            <person name="Cochrane G."/>
            <person name="Meng A."/>
            <person name="Brown T."/>
            <person name="Cohen L."/>
        </authorList>
    </citation>
    <scope>NUCLEOTIDE SEQUENCE</scope>
    <source>
        <strain evidence="4">NIES-2562</strain>
    </source>
</reference>
<organism evidence="4">
    <name type="scientific">Palpitomonas bilix</name>
    <dbReference type="NCBI Taxonomy" id="652834"/>
    <lineage>
        <taxon>Eukaryota</taxon>
        <taxon>Eukaryota incertae sedis</taxon>
    </lineage>
</organism>
<gene>
    <name evidence="4" type="ORF">PBIL07802_LOCUS24098</name>
</gene>
<dbReference type="Pfam" id="PF03097">
    <property type="entry name" value="BRO1"/>
    <property type="match status" value="1"/>
</dbReference>
<name>A0A7S3DMC0_9EUKA</name>
<dbReference type="Gene3D" id="1.25.40.280">
    <property type="entry name" value="alix/aip1 like domains"/>
    <property type="match status" value="1"/>
</dbReference>
<sequence>MSRLLCHHSILALPLTPIRLARLENSVQTFSDRYEAGIARAAKQRNDILSSQLAGDPATASYPPLGPIMQALDVYVPLLVFVRDLFEQSKETIFHETFLFHWTSVMSKRKKPFEMFGWQFEMMNVLQLKAIVYGIAAGVEVENAATDALMEVAVKKAVNHLLQAAGLHVYMKERLLKEFEILPKKRPMELLAPSHDVMKHMYVGEAAGVLLHKAKARDMMAAVKAKLATTAFRSFSSSLDALRQLGSEERDFDPSLRRYIKFSASAYLATALIYLAADWIEKEEKDKATSALQLAYAKVTSLSAYARESAKEKEIVSMDFERRHASIMQMWMAHADRVGRDMCEKKVKKEEEEESIISTLPDVVKLSVNEYILPPSAIKVKNTKEGLFSTVFSSVATSALPSSPASPSPKVGVPGLKKDGSIILNSIDSIAKAEEKKQVKRGMSGKKKGKEEVEGGEVEEVREEDKENHRIEHPTSDPGDQL</sequence>
<dbReference type="EMBL" id="HBIB01036978">
    <property type="protein sequence ID" value="CAE0261805.1"/>
    <property type="molecule type" value="Transcribed_RNA"/>
</dbReference>
<dbReference type="SMART" id="SM01041">
    <property type="entry name" value="BRO1"/>
    <property type="match status" value="1"/>
</dbReference>
<evidence type="ECO:0000259" key="3">
    <source>
        <dbReference type="SMART" id="SM01041"/>
    </source>
</evidence>
<dbReference type="InterPro" id="IPR004328">
    <property type="entry name" value="BRO1_dom"/>
</dbReference>
<evidence type="ECO:0000313" key="4">
    <source>
        <dbReference type="EMBL" id="CAE0261805.1"/>
    </source>
</evidence>